<evidence type="ECO:0000313" key="1">
    <source>
        <dbReference type="EMBL" id="CFE42181.1"/>
    </source>
</evidence>
<dbReference type="AntiFam" id="ANF00171">
    <property type="entry name" value="Shadow ORF (opposite pikAII)"/>
</dbReference>
<dbReference type="AlphaFoldDB" id="A0A654TCD5"/>
<sequence length="409" mass="46438">MGPRRQRRIHQPPSGIQRRIVQSGARAVQLRQQAAQTMRQRLLSPHAGQGGDRHVEASARLFDGVGKQRVGRQLREDPVAVLHRSLHRRGELHRVAQIVHPVSAIAHRLLARVEQGRRVVRHLGRHRSNVRQRRGQIVEYRIDLRRVRRHVDGHLARHHVPLLPTGDEVTNGVARTADHRGLRGRHHRDHNIVDSACHQLRIHLLGGQFHRAHGTSTGYAGHQLRAAANDARRVLERQCPRDDGRGRLTHRVSDDRARPHSVGLLHGGGQRDLNGEHCRLHFVDSGHGLLRRYRLGHRESRFCGDHRLQLGDGGREHWFAGEQLRAHRRPLRPLPGEDPDRSSITVSHRRVIEGVTVGHLAQTLDELRQVGGNHRGAHRAHRPVRAATRQRVGQIRGRHAVLVFFHPGG</sequence>
<protein>
    <submittedName>
        <fullName evidence="1">Uncharacterized protein</fullName>
    </submittedName>
</protein>
<name>A0A654TCD5_MYCTX</name>
<accession>A0A654TCD5</accession>
<evidence type="ECO:0000313" key="2">
    <source>
        <dbReference type="Proteomes" id="UP000048289"/>
    </source>
</evidence>
<reference evidence="1 2" key="1">
    <citation type="submission" date="2015-03" db="EMBL/GenBank/DDBJ databases">
        <authorList>
            <consortium name="Pathogen Informatics"/>
        </authorList>
    </citation>
    <scope>NUCLEOTIDE SEQUENCE [LARGE SCALE GENOMIC DNA]</scope>
    <source>
        <strain evidence="1 2">G09901357</strain>
    </source>
</reference>
<organism evidence="1 2">
    <name type="scientific">Mycobacterium tuberculosis</name>
    <dbReference type="NCBI Taxonomy" id="1773"/>
    <lineage>
        <taxon>Bacteria</taxon>
        <taxon>Bacillati</taxon>
        <taxon>Actinomycetota</taxon>
        <taxon>Actinomycetes</taxon>
        <taxon>Mycobacteriales</taxon>
        <taxon>Mycobacteriaceae</taxon>
        <taxon>Mycobacterium</taxon>
        <taxon>Mycobacterium tuberculosis complex</taxon>
    </lineage>
</organism>
<proteinExistence type="predicted"/>
<dbReference type="Proteomes" id="UP000048289">
    <property type="component" value="Unassembled WGS sequence"/>
</dbReference>
<dbReference type="EMBL" id="CFOE01000496">
    <property type="protein sequence ID" value="CFE42181.1"/>
    <property type="molecule type" value="Genomic_DNA"/>
</dbReference>
<gene>
    <name evidence="1" type="ORF">ERS007681_03127</name>
</gene>